<organism evidence="2">
    <name type="scientific">Cladocopium goreaui</name>
    <dbReference type="NCBI Taxonomy" id="2562237"/>
    <lineage>
        <taxon>Eukaryota</taxon>
        <taxon>Sar</taxon>
        <taxon>Alveolata</taxon>
        <taxon>Dinophyceae</taxon>
        <taxon>Suessiales</taxon>
        <taxon>Symbiodiniaceae</taxon>
        <taxon>Cladocopium</taxon>
    </lineage>
</organism>
<dbReference type="InterPro" id="IPR058917">
    <property type="entry name" value="RESC6_dom"/>
</dbReference>
<feature type="domain" description="RAP" evidence="1">
    <location>
        <begin position="685"/>
        <end position="748"/>
    </location>
</feature>
<reference evidence="3" key="2">
    <citation type="submission" date="2024-04" db="EMBL/GenBank/DDBJ databases">
        <authorList>
            <person name="Chen Y."/>
            <person name="Shah S."/>
            <person name="Dougan E. K."/>
            <person name="Thang M."/>
            <person name="Chan C."/>
        </authorList>
    </citation>
    <scope>NUCLEOTIDE SEQUENCE [LARGE SCALE GENOMIC DNA]</scope>
</reference>
<dbReference type="EMBL" id="CAMXCT010006705">
    <property type="protein sequence ID" value="CAI4018641.1"/>
    <property type="molecule type" value="Genomic_DNA"/>
</dbReference>
<accession>A0A9P1GPR9</accession>
<name>A0A9P1GPR9_9DINO</name>
<keyword evidence="4" id="KW-1185">Reference proteome</keyword>
<dbReference type="Pfam" id="PF26188">
    <property type="entry name" value="RESC6"/>
    <property type="match status" value="1"/>
</dbReference>
<evidence type="ECO:0000313" key="4">
    <source>
        <dbReference type="Proteomes" id="UP001152797"/>
    </source>
</evidence>
<sequence length="759" mass="82992">MAKHSWHSWHAMPGPLQHGDSMLQILTRCRRYAAAAAPKRPQPRSPLLDFQLDLREVKHMAPHVLASAMAAAGAGNHNSQSLWRAYSDRALELRKQLTLRDVRRMLQGYAAVGIKDSAVFRDLLKASWQGDENASAKDLCSVAISLAKLRCGAESLDDFAQHFAEQSLDELESIDVSSLANAFSRVSCRNKAFLQRLGDRLCADASSTLLPPVATTMALNAFAVLKHCDKEQFTVLVNNAVRPCVSDFTITQAALVVDALARCSEVTEDMASDIFQNFVQRWLSRGLLEELAEPEDLAHLSNSAVKLNILEEKELNYIFAACGLRYVGMFSTPQLAMFCSNLARLPSTGRGAFLGVVALRVLPQAVRSCSFVDLGLILQAMSSCDINLTQEVVTLIQKRLAEVAKEQVAQLAQHKQSSEVANSIAAALERIAEASKILSADGKQLLASIRPLTLELCACKALRFRTAAALLAMHGHFRIKDVELFDAMGGSELSDTISPISPVLAGRLLRGMAPLGHPVKAMMWAIDQSFASPRGTWQRSLPALTADLFAAALLDFAELSEETMNSLFHAAKVHCATDLTSLSASLRLKCAGEISASSHAWLRKAKDTGDATWLADWSEEVFSTSNGPQHDLVPSTDGGFLRSVFASLRNYAKVNHGEVLVAWPGQGFRSDLACRFHSGVGGGGVVVEVNSQQRFYVGSRELLASCRLRRAALAASGAKVCQVNYWEWPAEQEDQDRWLKDRLDFAEKNEKSTTVRRGT</sequence>
<evidence type="ECO:0000313" key="2">
    <source>
        <dbReference type="EMBL" id="CAI4018641.1"/>
    </source>
</evidence>
<dbReference type="EMBL" id="CAMXCT020006705">
    <property type="protein sequence ID" value="CAL1172016.1"/>
    <property type="molecule type" value="Genomic_DNA"/>
</dbReference>
<dbReference type="EMBL" id="CAMXCT030006705">
    <property type="protein sequence ID" value="CAL4805953.1"/>
    <property type="molecule type" value="Genomic_DNA"/>
</dbReference>
<evidence type="ECO:0000313" key="3">
    <source>
        <dbReference type="EMBL" id="CAL1172016.1"/>
    </source>
</evidence>
<dbReference type="PROSITE" id="PS51286">
    <property type="entry name" value="RAP"/>
    <property type="match status" value="1"/>
</dbReference>
<reference evidence="2" key="1">
    <citation type="submission" date="2022-10" db="EMBL/GenBank/DDBJ databases">
        <authorList>
            <person name="Chen Y."/>
            <person name="Dougan E. K."/>
            <person name="Chan C."/>
            <person name="Rhodes N."/>
            <person name="Thang M."/>
        </authorList>
    </citation>
    <scope>NUCLEOTIDE SEQUENCE</scope>
</reference>
<comment type="caution">
    <text evidence="2">The sequence shown here is derived from an EMBL/GenBank/DDBJ whole genome shotgun (WGS) entry which is preliminary data.</text>
</comment>
<dbReference type="InterPro" id="IPR013584">
    <property type="entry name" value="RAP"/>
</dbReference>
<gene>
    <name evidence="2" type="ORF">C1SCF055_LOCUS43193</name>
</gene>
<dbReference type="SMART" id="SM00952">
    <property type="entry name" value="RAP"/>
    <property type="match status" value="1"/>
</dbReference>
<protein>
    <recommendedName>
        <fullName evidence="1">RAP domain-containing protein</fullName>
    </recommendedName>
</protein>
<proteinExistence type="predicted"/>
<dbReference type="Proteomes" id="UP001152797">
    <property type="component" value="Unassembled WGS sequence"/>
</dbReference>
<evidence type="ECO:0000259" key="1">
    <source>
        <dbReference type="PROSITE" id="PS51286"/>
    </source>
</evidence>
<dbReference type="AlphaFoldDB" id="A0A9P1GPR9"/>
<dbReference type="OrthoDB" id="437420at2759"/>